<feature type="binding site" evidence="14">
    <location>
        <begin position="140"/>
        <end position="142"/>
    </location>
    <ligand>
        <name>FAD</name>
        <dbReference type="ChEBI" id="CHEBI:57692"/>
    </ligand>
</feature>
<dbReference type="Pfam" id="PF02852">
    <property type="entry name" value="Pyr_redox_dim"/>
    <property type="match status" value="1"/>
</dbReference>
<dbReference type="InterPro" id="IPR001100">
    <property type="entry name" value="Pyr_nuc-diS_OxRdtase"/>
</dbReference>
<evidence type="ECO:0000256" key="9">
    <source>
        <dbReference type="ARBA" id="ARBA00023027"/>
    </source>
</evidence>
<dbReference type="GO" id="GO:0050660">
    <property type="term" value="F:flavin adenine dinucleotide binding"/>
    <property type="evidence" value="ECO:0007669"/>
    <property type="project" value="InterPro"/>
</dbReference>
<comment type="miscellaneous">
    <text evidence="16">The active site is a redox-active disulfide bond.</text>
</comment>
<feature type="disulfide bond" description="Redox-active" evidence="15">
    <location>
        <begin position="39"/>
        <end position="44"/>
    </location>
</feature>
<feature type="active site" description="Proton acceptor" evidence="13">
    <location>
        <position position="450"/>
    </location>
</feature>
<evidence type="ECO:0000256" key="15">
    <source>
        <dbReference type="PIRSR" id="PIRSR000350-4"/>
    </source>
</evidence>
<dbReference type="NCBIfam" id="TIGR01350">
    <property type="entry name" value="lipoamide_DH"/>
    <property type="match status" value="1"/>
</dbReference>
<dbReference type="PIRSF" id="PIRSF000350">
    <property type="entry name" value="Mercury_reductase_MerA"/>
    <property type="match status" value="1"/>
</dbReference>
<feature type="binding site" evidence="14">
    <location>
        <begin position="325"/>
        <end position="328"/>
    </location>
    <ligand>
        <name>FAD</name>
        <dbReference type="ChEBI" id="CHEBI:57692"/>
    </ligand>
</feature>
<dbReference type="InterPro" id="IPR050151">
    <property type="entry name" value="Class-I_Pyr_Nuc-Dis_Oxidored"/>
</dbReference>
<dbReference type="Pfam" id="PF07992">
    <property type="entry name" value="Pyr_redox_2"/>
    <property type="match status" value="1"/>
</dbReference>
<evidence type="ECO:0000313" key="19">
    <source>
        <dbReference type="EMBL" id="MBB5143603.1"/>
    </source>
</evidence>
<comment type="caution">
    <text evidence="19">The sequence shown here is derived from an EMBL/GenBank/DDBJ whole genome shotgun (WGS) entry which is preliminary data.</text>
</comment>
<evidence type="ECO:0000256" key="7">
    <source>
        <dbReference type="ARBA" id="ARBA00022827"/>
    </source>
</evidence>
<keyword evidence="10" id="KW-1015">Disulfide bond</keyword>
<dbReference type="GO" id="GO:0006103">
    <property type="term" value="P:2-oxoglutarate metabolic process"/>
    <property type="evidence" value="ECO:0007669"/>
    <property type="project" value="TreeGrafter"/>
</dbReference>
<feature type="binding site" evidence="14">
    <location>
        <position position="112"/>
    </location>
    <ligand>
        <name>FAD</name>
        <dbReference type="ChEBI" id="CHEBI:57692"/>
    </ligand>
</feature>
<dbReference type="FunFam" id="3.30.390.30:FF:000001">
    <property type="entry name" value="Dihydrolipoyl dehydrogenase"/>
    <property type="match status" value="1"/>
</dbReference>
<dbReference type="SUPFAM" id="SSF55424">
    <property type="entry name" value="FAD/NAD-linked reductases, dimerisation (C-terminal) domain"/>
    <property type="match status" value="1"/>
</dbReference>
<evidence type="ECO:0000259" key="18">
    <source>
        <dbReference type="Pfam" id="PF07992"/>
    </source>
</evidence>
<dbReference type="PROSITE" id="PS00076">
    <property type="entry name" value="PYRIDINE_REDOX_1"/>
    <property type="match status" value="1"/>
</dbReference>
<keyword evidence="11 16" id="KW-0676">Redox-active center</keyword>
<name>A0A7W8C107_9BACT</name>
<comment type="subcellular location">
    <subcellularLocation>
        <location evidence="1">Cytoplasm</location>
    </subcellularLocation>
</comment>
<evidence type="ECO:0000256" key="6">
    <source>
        <dbReference type="ARBA" id="ARBA00022630"/>
    </source>
</evidence>
<evidence type="ECO:0000256" key="13">
    <source>
        <dbReference type="PIRSR" id="PIRSR000350-2"/>
    </source>
</evidence>
<dbReference type="PRINTS" id="PR00411">
    <property type="entry name" value="PNDRDTASEI"/>
</dbReference>
<accession>A0A7W8C107</accession>
<reference evidence="19 20" key="1">
    <citation type="submission" date="2020-08" db="EMBL/GenBank/DDBJ databases">
        <title>Genomic Encyclopedia of Type Strains, Phase IV (KMG-IV): sequencing the most valuable type-strain genomes for metagenomic binning, comparative biology and taxonomic classification.</title>
        <authorList>
            <person name="Goeker M."/>
        </authorList>
    </citation>
    <scope>NUCLEOTIDE SEQUENCE [LARGE SCALE GENOMIC DNA]</scope>
    <source>
        <strain evidence="19 20">DSM 11275</strain>
    </source>
</reference>
<dbReference type="GO" id="GO:0005737">
    <property type="term" value="C:cytoplasm"/>
    <property type="evidence" value="ECO:0007669"/>
    <property type="project" value="UniProtKB-SubCell"/>
</dbReference>
<feature type="binding site" evidence="14">
    <location>
        <position position="200"/>
    </location>
    <ligand>
        <name>NAD(+)</name>
        <dbReference type="ChEBI" id="CHEBI:57540"/>
    </ligand>
</feature>
<comment type="similarity">
    <text evidence="2 16">Belongs to the class-I pyridine nucleotide-disulfide oxidoreductase family.</text>
</comment>
<dbReference type="SUPFAM" id="SSF51905">
    <property type="entry name" value="FAD/NAD(P)-binding domain"/>
    <property type="match status" value="1"/>
</dbReference>
<gene>
    <name evidence="19" type="ORF">HNQ38_001700</name>
</gene>
<dbReference type="EMBL" id="JACHGO010000004">
    <property type="protein sequence ID" value="MBB5143603.1"/>
    <property type="molecule type" value="Genomic_DNA"/>
</dbReference>
<evidence type="ECO:0000256" key="8">
    <source>
        <dbReference type="ARBA" id="ARBA00023002"/>
    </source>
</evidence>
<dbReference type="PANTHER" id="PTHR22912">
    <property type="entry name" value="DISULFIDE OXIDOREDUCTASE"/>
    <property type="match status" value="1"/>
</dbReference>
<evidence type="ECO:0000256" key="12">
    <source>
        <dbReference type="ARBA" id="ARBA00049187"/>
    </source>
</evidence>
<dbReference type="GO" id="GO:0004148">
    <property type="term" value="F:dihydrolipoyl dehydrogenase (NADH) activity"/>
    <property type="evidence" value="ECO:0007669"/>
    <property type="project" value="UniProtKB-EC"/>
</dbReference>
<feature type="binding site" evidence="14">
    <location>
        <position position="48"/>
    </location>
    <ligand>
        <name>FAD</name>
        <dbReference type="ChEBI" id="CHEBI:57692"/>
    </ligand>
</feature>
<keyword evidence="14" id="KW-0547">Nucleotide-binding</keyword>
<keyword evidence="5" id="KW-0963">Cytoplasm</keyword>
<keyword evidence="6 16" id="KW-0285">Flavoprotein</keyword>
<evidence type="ECO:0000256" key="11">
    <source>
        <dbReference type="ARBA" id="ARBA00023284"/>
    </source>
</evidence>
<dbReference type="InterPro" id="IPR016156">
    <property type="entry name" value="FAD/NAD-linked_Rdtase_dimer_sf"/>
</dbReference>
<evidence type="ECO:0000256" key="5">
    <source>
        <dbReference type="ARBA" id="ARBA00022490"/>
    </source>
</evidence>
<keyword evidence="8 16" id="KW-0560">Oxidoreductase</keyword>
<sequence length="467" mass="48288">MRKLTIIGSGPGGYTAAFAAARAGHSVTLVESAAVGGTCLHTGCIPTKTFKSSADTLEKIRHAGSHAIAGCSGAAIDMPALLARKNNVTGLLASGLEKTCASLGITLMRGRGRITDCREVVVTTQECSMPVASDNVIIATGSRPLDLPSLPADHKYILNSDDVLQLEHVPASVVIVGGGVIGCEMACIFRSFGAAVTVIEGQSRLLPIPSVDAEMSKLLLREMKKTGIRVELGKTVSSAVTEQGVVKLVTGAARPQDAGQVAAGMLEAEAVFVTVGREPRTQGLGLEDAGIAMTPRGWIEVDDCLQTSMPGVYAIGDVLGPEKVMLAHMASAEAEHVVAHLDAPAPCDYSVVPSAIFTTPEIGCVGLSEEQAAACGLPVRSTLLQVRELGKAHAMGEIAGVFKLVTHAENNTILGAHLCGPHATDLVAEAALAIRTGATADAVAHTIHAHPTLAEGFYELCHKAARQ</sequence>
<evidence type="ECO:0000256" key="3">
    <source>
        <dbReference type="ARBA" id="ARBA00012608"/>
    </source>
</evidence>
<feature type="domain" description="FAD/NAD(P)-binding" evidence="18">
    <location>
        <begin position="3"/>
        <end position="334"/>
    </location>
</feature>
<feature type="binding site" evidence="14">
    <location>
        <position position="317"/>
    </location>
    <ligand>
        <name>FAD</name>
        <dbReference type="ChEBI" id="CHEBI:57692"/>
    </ligand>
</feature>
<dbReference type="PRINTS" id="PR00368">
    <property type="entry name" value="FADPNR"/>
</dbReference>
<keyword evidence="9 14" id="KW-0520">NAD</keyword>
<dbReference type="InterPro" id="IPR006258">
    <property type="entry name" value="Lipoamide_DH"/>
</dbReference>
<organism evidence="19 20">
    <name type="scientific">Desulfovibrio intestinalis</name>
    <dbReference type="NCBI Taxonomy" id="58621"/>
    <lineage>
        <taxon>Bacteria</taxon>
        <taxon>Pseudomonadati</taxon>
        <taxon>Thermodesulfobacteriota</taxon>
        <taxon>Desulfovibrionia</taxon>
        <taxon>Desulfovibrionales</taxon>
        <taxon>Desulfovibrionaceae</taxon>
        <taxon>Desulfovibrio</taxon>
    </lineage>
</organism>
<evidence type="ECO:0000256" key="10">
    <source>
        <dbReference type="ARBA" id="ARBA00023157"/>
    </source>
</evidence>
<dbReference type="InterPro" id="IPR012999">
    <property type="entry name" value="Pyr_OxRdtase_I_AS"/>
</dbReference>
<dbReference type="Proteomes" id="UP000539075">
    <property type="component" value="Unassembled WGS sequence"/>
</dbReference>
<dbReference type="EC" id="1.8.1.4" evidence="3 16"/>
<evidence type="ECO:0000256" key="1">
    <source>
        <dbReference type="ARBA" id="ARBA00004496"/>
    </source>
</evidence>
<feature type="binding site" evidence="14">
    <location>
        <position position="276"/>
    </location>
    <ligand>
        <name>NAD(+)</name>
        <dbReference type="ChEBI" id="CHEBI:57540"/>
    </ligand>
</feature>
<protein>
    <recommendedName>
        <fullName evidence="4 16">Dihydrolipoyl dehydrogenase</fullName>
        <ecNumber evidence="3 16">1.8.1.4</ecNumber>
    </recommendedName>
</protein>
<evidence type="ECO:0000256" key="4">
    <source>
        <dbReference type="ARBA" id="ARBA00016961"/>
    </source>
</evidence>
<evidence type="ECO:0000256" key="16">
    <source>
        <dbReference type="RuleBase" id="RU003692"/>
    </source>
</evidence>
<dbReference type="InterPro" id="IPR004099">
    <property type="entry name" value="Pyr_nucl-diS_OxRdtase_dimer"/>
</dbReference>
<comment type="catalytic activity">
    <reaction evidence="12 16">
        <text>N(6)-[(R)-dihydrolipoyl]-L-lysyl-[protein] + NAD(+) = N(6)-[(R)-lipoyl]-L-lysyl-[protein] + NADH + H(+)</text>
        <dbReference type="Rhea" id="RHEA:15045"/>
        <dbReference type="Rhea" id="RHEA-COMP:10474"/>
        <dbReference type="Rhea" id="RHEA-COMP:10475"/>
        <dbReference type="ChEBI" id="CHEBI:15378"/>
        <dbReference type="ChEBI" id="CHEBI:57540"/>
        <dbReference type="ChEBI" id="CHEBI:57945"/>
        <dbReference type="ChEBI" id="CHEBI:83099"/>
        <dbReference type="ChEBI" id="CHEBI:83100"/>
        <dbReference type="EC" id="1.8.1.4"/>
    </reaction>
</comment>
<evidence type="ECO:0000259" key="17">
    <source>
        <dbReference type="Pfam" id="PF02852"/>
    </source>
</evidence>
<evidence type="ECO:0000256" key="2">
    <source>
        <dbReference type="ARBA" id="ARBA00007532"/>
    </source>
</evidence>
<feature type="domain" description="Pyridine nucleotide-disulphide oxidoreductase dimerisation" evidence="17">
    <location>
        <begin position="352"/>
        <end position="459"/>
    </location>
</feature>
<dbReference type="Gene3D" id="3.30.390.30">
    <property type="match status" value="1"/>
</dbReference>
<dbReference type="InterPro" id="IPR023753">
    <property type="entry name" value="FAD/NAD-binding_dom"/>
</dbReference>
<proteinExistence type="inferred from homology"/>
<dbReference type="InterPro" id="IPR036188">
    <property type="entry name" value="FAD/NAD-bd_sf"/>
</dbReference>
<dbReference type="PANTHER" id="PTHR22912:SF217">
    <property type="entry name" value="DIHYDROLIPOYL DEHYDROGENASE"/>
    <property type="match status" value="1"/>
</dbReference>
<keyword evidence="20" id="KW-1185">Reference proteome</keyword>
<evidence type="ECO:0000256" key="14">
    <source>
        <dbReference type="PIRSR" id="PIRSR000350-3"/>
    </source>
</evidence>
<evidence type="ECO:0000313" key="20">
    <source>
        <dbReference type="Proteomes" id="UP000539075"/>
    </source>
</evidence>
<comment type="cofactor">
    <cofactor evidence="14 16">
        <name>FAD</name>
        <dbReference type="ChEBI" id="CHEBI:57692"/>
    </cofactor>
    <text evidence="14 16">Binds 1 FAD per subunit.</text>
</comment>
<dbReference type="AlphaFoldDB" id="A0A7W8C107"/>
<feature type="binding site" evidence="14">
    <location>
        <begin position="177"/>
        <end position="184"/>
    </location>
    <ligand>
        <name>NAD(+)</name>
        <dbReference type="ChEBI" id="CHEBI:57540"/>
    </ligand>
</feature>
<dbReference type="RefSeq" id="WP_183719239.1">
    <property type="nucleotide sequence ID" value="NZ_JACHGO010000004.1"/>
</dbReference>
<keyword evidence="7 14" id="KW-0274">FAD</keyword>
<dbReference type="Gene3D" id="3.50.50.60">
    <property type="entry name" value="FAD/NAD(P)-binding domain"/>
    <property type="match status" value="2"/>
</dbReference>